<dbReference type="SUPFAM" id="SSF50494">
    <property type="entry name" value="Trypsin-like serine proteases"/>
    <property type="match status" value="1"/>
</dbReference>
<organism evidence="9 10">
    <name type="scientific">Folsomia candida</name>
    <name type="common">Springtail</name>
    <dbReference type="NCBI Taxonomy" id="158441"/>
    <lineage>
        <taxon>Eukaryota</taxon>
        <taxon>Metazoa</taxon>
        <taxon>Ecdysozoa</taxon>
        <taxon>Arthropoda</taxon>
        <taxon>Hexapoda</taxon>
        <taxon>Collembola</taxon>
        <taxon>Entomobryomorpha</taxon>
        <taxon>Isotomoidea</taxon>
        <taxon>Isotomidae</taxon>
        <taxon>Proisotominae</taxon>
        <taxon>Folsomia</taxon>
    </lineage>
</organism>
<dbReference type="Pfam" id="PF00089">
    <property type="entry name" value="Trypsin"/>
    <property type="match status" value="1"/>
</dbReference>
<keyword evidence="4" id="KW-0378">Hydrolase</keyword>
<evidence type="ECO:0000256" key="5">
    <source>
        <dbReference type="ARBA" id="ARBA00022825"/>
    </source>
</evidence>
<evidence type="ECO:0000313" key="9">
    <source>
        <dbReference type="EMBL" id="OXA39445.1"/>
    </source>
</evidence>
<dbReference type="STRING" id="158441.A0A226D1G9"/>
<keyword evidence="5" id="KW-0720">Serine protease</keyword>
<evidence type="ECO:0000256" key="2">
    <source>
        <dbReference type="ARBA" id="ARBA00022525"/>
    </source>
</evidence>
<dbReference type="PROSITE" id="PS50240">
    <property type="entry name" value="TRYPSIN_DOM"/>
    <property type="match status" value="1"/>
</dbReference>
<evidence type="ECO:0000259" key="8">
    <source>
        <dbReference type="PROSITE" id="PS50240"/>
    </source>
</evidence>
<dbReference type="InterPro" id="IPR018114">
    <property type="entry name" value="TRYPSIN_HIS"/>
</dbReference>
<evidence type="ECO:0000256" key="4">
    <source>
        <dbReference type="ARBA" id="ARBA00022801"/>
    </source>
</evidence>
<dbReference type="InterPro" id="IPR050127">
    <property type="entry name" value="Serine_Proteases_S1"/>
</dbReference>
<keyword evidence="6" id="KW-1015">Disulfide bond</keyword>
<feature type="domain" description="Peptidase S1" evidence="8">
    <location>
        <begin position="32"/>
        <end position="258"/>
    </location>
</feature>
<keyword evidence="10" id="KW-1185">Reference proteome</keyword>
<dbReference type="CDD" id="cd00190">
    <property type="entry name" value="Tryp_SPc"/>
    <property type="match status" value="1"/>
</dbReference>
<dbReference type="SMART" id="SM00020">
    <property type="entry name" value="Tryp_SPc"/>
    <property type="match status" value="1"/>
</dbReference>
<feature type="signal peptide" evidence="7">
    <location>
        <begin position="1"/>
        <end position="15"/>
    </location>
</feature>
<dbReference type="InterPro" id="IPR043504">
    <property type="entry name" value="Peptidase_S1_PA_chymotrypsin"/>
</dbReference>
<reference evidence="9 10" key="1">
    <citation type="submission" date="2015-12" db="EMBL/GenBank/DDBJ databases">
        <title>The genome of Folsomia candida.</title>
        <authorList>
            <person name="Faddeeva A."/>
            <person name="Derks M.F."/>
            <person name="Anvar Y."/>
            <person name="Smit S."/>
            <person name="Van Straalen N."/>
            <person name="Roelofs D."/>
        </authorList>
    </citation>
    <scope>NUCLEOTIDE SEQUENCE [LARGE SCALE GENOMIC DNA]</scope>
    <source>
        <strain evidence="9 10">VU population</strain>
        <tissue evidence="9">Whole body</tissue>
    </source>
</reference>
<dbReference type="GO" id="GO:0016485">
    <property type="term" value="P:protein processing"/>
    <property type="evidence" value="ECO:0007669"/>
    <property type="project" value="UniProtKB-ARBA"/>
</dbReference>
<dbReference type="InterPro" id="IPR001254">
    <property type="entry name" value="Trypsin_dom"/>
</dbReference>
<dbReference type="InterPro" id="IPR009003">
    <property type="entry name" value="Peptidase_S1_PA"/>
</dbReference>
<dbReference type="OrthoDB" id="10061449at2759"/>
<feature type="chain" id="PRO_5012104186" evidence="7">
    <location>
        <begin position="16"/>
        <end position="259"/>
    </location>
</feature>
<dbReference type="PANTHER" id="PTHR24264:SF65">
    <property type="entry name" value="SRCR DOMAIN-CONTAINING PROTEIN"/>
    <property type="match status" value="1"/>
</dbReference>
<name>A0A226D1G9_FOLCA</name>
<dbReference type="PROSITE" id="PS00134">
    <property type="entry name" value="TRYPSIN_HIS"/>
    <property type="match status" value="1"/>
</dbReference>
<evidence type="ECO:0000256" key="6">
    <source>
        <dbReference type="ARBA" id="ARBA00023157"/>
    </source>
</evidence>
<dbReference type="FunFam" id="2.40.10.10:FF:000047">
    <property type="entry name" value="Trypsin eta"/>
    <property type="match status" value="1"/>
</dbReference>
<comment type="subcellular location">
    <subcellularLocation>
        <location evidence="1">Secreted</location>
    </subcellularLocation>
</comment>
<keyword evidence="3" id="KW-0645">Protease</keyword>
<accession>A0A226D1G9</accession>
<keyword evidence="7" id="KW-0732">Signal</keyword>
<evidence type="ECO:0000256" key="1">
    <source>
        <dbReference type="ARBA" id="ARBA00004613"/>
    </source>
</evidence>
<evidence type="ECO:0000256" key="3">
    <source>
        <dbReference type="ARBA" id="ARBA00022670"/>
    </source>
</evidence>
<comment type="caution">
    <text evidence="9">The sequence shown here is derived from an EMBL/GenBank/DDBJ whole genome shotgun (WGS) entry which is preliminary data.</text>
</comment>
<dbReference type="InterPro" id="IPR001314">
    <property type="entry name" value="Peptidase_S1A"/>
</dbReference>
<sequence length="259" mass="27426">MKSIIFLGVVALASAMPKLDTALFQGTDPRLIVGGVEATKNEFPWMIDLRVGGHICGGSIVSPDWVVTAAHCVGGSPSSYTLVAGDHNLTLNEGTEQSRGVTAIVIHPGYNRPTIINNDIALMRVDRPFEFNEFVGPAIIPQLNFAPTDLATVAGWGMLSFPIGDLPDVLMKVEVPYVADEPCRIANIGVGVVTESMVCYGVVGKDSCKADSGGPLMCGPDNALCGIVSWGKDCALDGYPGVYTETSYFAEWIRSTIAA</sequence>
<evidence type="ECO:0000256" key="7">
    <source>
        <dbReference type="SAM" id="SignalP"/>
    </source>
</evidence>
<keyword evidence="2" id="KW-0964">Secreted</keyword>
<dbReference type="AlphaFoldDB" id="A0A226D1G9"/>
<protein>
    <submittedName>
        <fullName evidence="9">Trypsin-1</fullName>
    </submittedName>
</protein>
<dbReference type="Gene3D" id="2.40.10.10">
    <property type="entry name" value="Trypsin-like serine proteases"/>
    <property type="match status" value="2"/>
</dbReference>
<proteinExistence type="predicted"/>
<dbReference type="EMBL" id="LNIX01000038">
    <property type="protein sequence ID" value="OXA39445.1"/>
    <property type="molecule type" value="Genomic_DNA"/>
</dbReference>
<dbReference type="GO" id="GO:0004252">
    <property type="term" value="F:serine-type endopeptidase activity"/>
    <property type="evidence" value="ECO:0007669"/>
    <property type="project" value="InterPro"/>
</dbReference>
<dbReference type="PANTHER" id="PTHR24264">
    <property type="entry name" value="TRYPSIN-RELATED"/>
    <property type="match status" value="1"/>
</dbReference>
<dbReference type="GO" id="GO:0005615">
    <property type="term" value="C:extracellular space"/>
    <property type="evidence" value="ECO:0007669"/>
    <property type="project" value="TreeGrafter"/>
</dbReference>
<gene>
    <name evidence="9" type="ORF">Fcan01_25610</name>
</gene>
<evidence type="ECO:0000313" key="10">
    <source>
        <dbReference type="Proteomes" id="UP000198287"/>
    </source>
</evidence>
<dbReference type="PRINTS" id="PR00722">
    <property type="entry name" value="CHYMOTRYPSIN"/>
</dbReference>
<dbReference type="Proteomes" id="UP000198287">
    <property type="component" value="Unassembled WGS sequence"/>
</dbReference>